<keyword evidence="5" id="KW-0597">Phosphoprotein</keyword>
<dbReference type="GO" id="GO:0005524">
    <property type="term" value="F:ATP binding"/>
    <property type="evidence" value="ECO:0007669"/>
    <property type="project" value="UniProtKB-KW"/>
</dbReference>
<dbReference type="CDD" id="cd06225">
    <property type="entry name" value="HAMP"/>
    <property type="match status" value="1"/>
</dbReference>
<keyword evidence="7" id="KW-0547">Nucleotide-binding</keyword>
<feature type="domain" description="Histidine kinase" evidence="11">
    <location>
        <begin position="239"/>
        <end position="439"/>
    </location>
</feature>
<dbReference type="SMART" id="SM00304">
    <property type="entry name" value="HAMP"/>
    <property type="match status" value="1"/>
</dbReference>
<dbReference type="Pfam" id="PF02518">
    <property type="entry name" value="HATPase_c"/>
    <property type="match status" value="1"/>
</dbReference>
<comment type="catalytic activity">
    <reaction evidence="1">
        <text>ATP + protein L-histidine = ADP + protein N-phospho-L-histidine.</text>
        <dbReference type="EC" id="2.7.13.3"/>
    </reaction>
</comment>
<dbReference type="InterPro" id="IPR003661">
    <property type="entry name" value="HisK_dim/P_dom"/>
</dbReference>
<dbReference type="InterPro" id="IPR036890">
    <property type="entry name" value="HATPase_C_sf"/>
</dbReference>
<comment type="subcellular location">
    <subcellularLocation>
        <location evidence="2">Cell membrane</location>
        <topology evidence="2">Multi-pass membrane protein</topology>
    </subcellularLocation>
</comment>
<evidence type="ECO:0000256" key="2">
    <source>
        <dbReference type="ARBA" id="ARBA00004651"/>
    </source>
</evidence>
<dbReference type="SUPFAM" id="SSF47384">
    <property type="entry name" value="Homodimeric domain of signal transducing histidine kinase"/>
    <property type="match status" value="1"/>
</dbReference>
<dbReference type="PROSITE" id="PS50885">
    <property type="entry name" value="HAMP"/>
    <property type="match status" value="1"/>
</dbReference>
<dbReference type="PRINTS" id="PR00344">
    <property type="entry name" value="BCTRLSENSOR"/>
</dbReference>
<keyword evidence="9 13" id="KW-0067">ATP-binding</keyword>
<keyword evidence="6" id="KW-0808">Transferase</keyword>
<evidence type="ECO:0000256" key="4">
    <source>
        <dbReference type="ARBA" id="ARBA00022475"/>
    </source>
</evidence>
<evidence type="ECO:0000256" key="10">
    <source>
        <dbReference type="SAM" id="Phobius"/>
    </source>
</evidence>
<dbReference type="SUPFAM" id="SSF55874">
    <property type="entry name" value="ATPase domain of HSP90 chaperone/DNA topoisomerase II/histidine kinase"/>
    <property type="match status" value="1"/>
</dbReference>
<keyword evidence="10" id="KW-0472">Membrane</keyword>
<dbReference type="Pfam" id="PF00672">
    <property type="entry name" value="HAMP"/>
    <property type="match status" value="1"/>
</dbReference>
<dbReference type="GO" id="GO:0000155">
    <property type="term" value="F:phosphorelay sensor kinase activity"/>
    <property type="evidence" value="ECO:0007669"/>
    <property type="project" value="InterPro"/>
</dbReference>
<keyword evidence="10" id="KW-0812">Transmembrane</keyword>
<dbReference type="EMBL" id="CP158375">
    <property type="protein sequence ID" value="XDO97821.1"/>
    <property type="molecule type" value="Genomic_DNA"/>
</dbReference>
<dbReference type="Gene3D" id="3.30.565.10">
    <property type="entry name" value="Histidine kinase-like ATPase, C-terminal domain"/>
    <property type="match status" value="1"/>
</dbReference>
<sequence>MSWLDHGKFGLAARIFAILLLALGVEFCMSTLVYERASNVTTRAEHAHRVGEHLVVAHRLMSDQPLEGRALLSKELSSSRFQIRWLPSKIEPPRPDTAALPRIDEQIIAWEPELGQASLRTHIKPGNHGWVQGDIRLEDGSWLEFKAAGVITSNRLSLARMTSALAPALILALLAGFMLHKTLSPMRSLALAAEQIGRGGRSVLREEGPGEVRRVVRAFNDMQLRIDRLISDRTQALVAVSHDLRTPLARLALRVDAISDKKIQREVERDIQEMSSMVSSLLAYLSGAEDPEPRIRTDVAVLAASAVDDLQDRGVKASYSGDKHADAIVRPIALTRALNNLIDNARHYGAGPIQVKVGREDGLIIIAVEDHGPGIPPEDLERVRQPFGRLDPARPRDTQGFGLGLAIVDQILTRENGGLRLVNRPEGGLSAQIHLPVALQQ</sequence>
<keyword evidence="8" id="KW-0418">Kinase</keyword>
<evidence type="ECO:0000259" key="11">
    <source>
        <dbReference type="PROSITE" id="PS50109"/>
    </source>
</evidence>
<feature type="transmembrane region" description="Helical" evidence="10">
    <location>
        <begin position="12"/>
        <end position="34"/>
    </location>
</feature>
<evidence type="ECO:0000256" key="9">
    <source>
        <dbReference type="ARBA" id="ARBA00022840"/>
    </source>
</evidence>
<dbReference type="InterPro" id="IPR003594">
    <property type="entry name" value="HATPase_dom"/>
</dbReference>
<dbReference type="InterPro" id="IPR036097">
    <property type="entry name" value="HisK_dim/P_sf"/>
</dbReference>
<evidence type="ECO:0000256" key="7">
    <source>
        <dbReference type="ARBA" id="ARBA00022741"/>
    </source>
</evidence>
<protein>
    <recommendedName>
        <fullName evidence="3">histidine kinase</fullName>
        <ecNumber evidence="3">2.7.13.3</ecNumber>
    </recommendedName>
</protein>
<name>A0AB39KX80_9CAUL</name>
<dbReference type="InterPro" id="IPR050980">
    <property type="entry name" value="2C_sensor_his_kinase"/>
</dbReference>
<accession>A0AB39KX80</accession>
<dbReference type="GO" id="GO:0005886">
    <property type="term" value="C:plasma membrane"/>
    <property type="evidence" value="ECO:0007669"/>
    <property type="project" value="UniProtKB-SubCell"/>
</dbReference>
<keyword evidence="10" id="KW-1133">Transmembrane helix</keyword>
<evidence type="ECO:0000256" key="8">
    <source>
        <dbReference type="ARBA" id="ARBA00022777"/>
    </source>
</evidence>
<organism evidence="13">
    <name type="scientific">Caulobacter sp. 73W</name>
    <dbReference type="NCBI Taxonomy" id="3161137"/>
    <lineage>
        <taxon>Bacteria</taxon>
        <taxon>Pseudomonadati</taxon>
        <taxon>Pseudomonadota</taxon>
        <taxon>Alphaproteobacteria</taxon>
        <taxon>Caulobacterales</taxon>
        <taxon>Caulobacteraceae</taxon>
        <taxon>Caulobacter</taxon>
    </lineage>
</organism>
<feature type="transmembrane region" description="Helical" evidence="10">
    <location>
        <begin position="161"/>
        <end position="179"/>
    </location>
</feature>
<evidence type="ECO:0000256" key="6">
    <source>
        <dbReference type="ARBA" id="ARBA00022679"/>
    </source>
</evidence>
<evidence type="ECO:0000256" key="5">
    <source>
        <dbReference type="ARBA" id="ARBA00022553"/>
    </source>
</evidence>
<dbReference type="PROSITE" id="PS50109">
    <property type="entry name" value="HIS_KIN"/>
    <property type="match status" value="1"/>
</dbReference>
<feature type="domain" description="HAMP" evidence="12">
    <location>
        <begin position="180"/>
        <end position="231"/>
    </location>
</feature>
<reference evidence="13" key="1">
    <citation type="submission" date="2024-06" db="EMBL/GenBank/DDBJ databases">
        <title>Caulobacter inopinatus, sp. nov.</title>
        <authorList>
            <person name="Donachie S.P."/>
        </authorList>
    </citation>
    <scope>NUCLEOTIDE SEQUENCE</scope>
    <source>
        <strain evidence="13">73W</strain>
    </source>
</reference>
<dbReference type="CDD" id="cd00082">
    <property type="entry name" value="HisKA"/>
    <property type="match status" value="1"/>
</dbReference>
<dbReference type="PANTHER" id="PTHR44936:SF10">
    <property type="entry name" value="SENSOR PROTEIN RSTB"/>
    <property type="match status" value="1"/>
</dbReference>
<dbReference type="SMART" id="SM00388">
    <property type="entry name" value="HisKA"/>
    <property type="match status" value="1"/>
</dbReference>
<evidence type="ECO:0000313" key="13">
    <source>
        <dbReference type="EMBL" id="XDO97821.1"/>
    </source>
</evidence>
<keyword evidence="4" id="KW-1003">Cell membrane</keyword>
<dbReference type="InterPro" id="IPR003660">
    <property type="entry name" value="HAMP_dom"/>
</dbReference>
<evidence type="ECO:0000256" key="1">
    <source>
        <dbReference type="ARBA" id="ARBA00000085"/>
    </source>
</evidence>
<evidence type="ECO:0000256" key="3">
    <source>
        <dbReference type="ARBA" id="ARBA00012438"/>
    </source>
</evidence>
<dbReference type="AlphaFoldDB" id="A0AB39KX80"/>
<dbReference type="SMART" id="SM00387">
    <property type="entry name" value="HATPase_c"/>
    <property type="match status" value="1"/>
</dbReference>
<evidence type="ECO:0000259" key="12">
    <source>
        <dbReference type="PROSITE" id="PS50885"/>
    </source>
</evidence>
<dbReference type="InterPro" id="IPR004358">
    <property type="entry name" value="Sig_transdc_His_kin-like_C"/>
</dbReference>
<dbReference type="Gene3D" id="1.10.287.130">
    <property type="match status" value="1"/>
</dbReference>
<dbReference type="EC" id="2.7.13.3" evidence="3"/>
<gene>
    <name evidence="13" type="ORF">ABOZ73_05210</name>
</gene>
<proteinExistence type="predicted"/>
<dbReference type="InterPro" id="IPR005467">
    <property type="entry name" value="His_kinase_dom"/>
</dbReference>
<dbReference type="PANTHER" id="PTHR44936">
    <property type="entry name" value="SENSOR PROTEIN CREC"/>
    <property type="match status" value="1"/>
</dbReference>
<dbReference type="RefSeq" id="WP_369061286.1">
    <property type="nucleotide sequence ID" value="NZ_CP158375.1"/>
</dbReference>